<accession>A0AA36M8N2</accession>
<sequence>MPASSRSNALANLDPSQFSEEVRALIEKARKPRVNPCPRGKRIIHPDQARGLHLNDSQLSSHSIDTTLSTTANESTFAPPRPVKPQPSNDGLTERERRRRKLIERQNLYNRQEMALGGHHDIFNDPCPEFKPRKVSGEDSIASTDDESQLEDNHPPPAASESQLLINNDEEHVARSSQGRIGQGCSTPQCMANNTLAPLRAIDVSAVTPYDEPSAENTPQVAQVLPKSKNEKPAEAVDEEMVVDEAPTPLAAPNEGDSMEDVLSMMRATPKRATMTRRTTLTASLLHMVDDAPRREDSHSAAEEVQNATYSVHKDGTYTIPNADASNNQHAEVSAPANATFTVSPRQVPLSEKTEVAARPKEQKQAQDEVSFAVPAIPKRRSKNASKTTLQEREERVNTSHKKNMSLLEAMDVDVPSPGRALFAARPLKKPRTLAKTPVRPKQQENDDTMEVSIVMSDISEQPSVTSDDSSAVDLNSDPRPAQQQTPTRAPVQHTPTRTTGVKVTKGTLGHTPRVPRNTFSSLAHNEQNVTSSSSYAGLSADARMEIIKNSVERLSKPKQFTGGVCRRANSGRSTPASPFSQSVDEVTSIEPVTPFEPIDPSRMVVPDAAKSGTVRRVPKPRNIRNMSSKALFAEEETPKNLRANLLKRAGDYKKPRSDGDSLMRVSEPQAQPAVTESAVQCPSGGDSNASSVTATSVNNESLVVPPPPPNTAADASCLSPPQASIEECAVPVASNILSPADEMLAVAARSLSLEDSSPNGDGQGNANVNDAHLQVQSQKLLADSLCTLSTPHRAVNEHSKRRLTVDSMDDDVFVPTDSIPSGSSVEVGNDTIEVRVSSRAGRRNRKKDTEVMILKPRKVVHPQPPTTPNVRRSTRNRIKPVRQWLGEEPVYARSPGGSKTLVGVNEVEVKDKRWVKARTADIFLAQEREMRWREAQRRRREERKKEAQKRKLVRIQHLKSLHARGENLETTVDSIVTSSDEDDENDDIEAIVHVR</sequence>
<feature type="compositionally biased region" description="Polar residues" evidence="1">
    <location>
        <begin position="571"/>
        <end position="586"/>
    </location>
</feature>
<feature type="region of interest" description="Disordered" evidence="1">
    <location>
        <begin position="31"/>
        <end position="96"/>
    </location>
</feature>
<evidence type="ECO:0000313" key="3">
    <source>
        <dbReference type="Proteomes" id="UP001176961"/>
    </source>
</evidence>
<feature type="region of interest" description="Disordered" evidence="1">
    <location>
        <begin position="117"/>
        <end position="161"/>
    </location>
</feature>
<keyword evidence="3" id="KW-1185">Reference proteome</keyword>
<feature type="compositionally biased region" description="Basic and acidic residues" evidence="1">
    <location>
        <begin position="118"/>
        <end position="137"/>
    </location>
</feature>
<gene>
    <name evidence="2" type="ORF">CYNAS_LOCUS13726</name>
</gene>
<feature type="region of interest" description="Disordered" evidence="1">
    <location>
        <begin position="428"/>
        <end position="495"/>
    </location>
</feature>
<feature type="compositionally biased region" description="Polar residues" evidence="1">
    <location>
        <begin position="669"/>
        <end position="694"/>
    </location>
</feature>
<feature type="region of interest" description="Disordered" evidence="1">
    <location>
        <begin position="563"/>
        <end position="586"/>
    </location>
</feature>
<comment type="caution">
    <text evidence="2">The sequence shown here is derived from an EMBL/GenBank/DDBJ whole genome shotgun (WGS) entry which is preliminary data.</text>
</comment>
<proteinExistence type="predicted"/>
<protein>
    <submittedName>
        <fullName evidence="2">Uncharacterized protein</fullName>
    </submittedName>
</protein>
<name>A0AA36M8N2_CYLNA</name>
<feature type="region of interest" description="Disordered" evidence="1">
    <location>
        <begin position="646"/>
        <end position="694"/>
    </location>
</feature>
<dbReference type="EMBL" id="CATQJL010000305">
    <property type="protein sequence ID" value="CAJ0601743.1"/>
    <property type="molecule type" value="Genomic_DNA"/>
</dbReference>
<organism evidence="2 3">
    <name type="scientific">Cylicocyclus nassatus</name>
    <name type="common">Nematode worm</name>
    <dbReference type="NCBI Taxonomy" id="53992"/>
    <lineage>
        <taxon>Eukaryota</taxon>
        <taxon>Metazoa</taxon>
        <taxon>Ecdysozoa</taxon>
        <taxon>Nematoda</taxon>
        <taxon>Chromadorea</taxon>
        <taxon>Rhabditida</taxon>
        <taxon>Rhabditina</taxon>
        <taxon>Rhabditomorpha</taxon>
        <taxon>Strongyloidea</taxon>
        <taxon>Strongylidae</taxon>
        <taxon>Cylicocyclus</taxon>
    </lineage>
</organism>
<feature type="region of interest" description="Disordered" evidence="1">
    <location>
        <begin position="338"/>
        <end position="400"/>
    </location>
</feature>
<dbReference type="Proteomes" id="UP001176961">
    <property type="component" value="Unassembled WGS sequence"/>
</dbReference>
<feature type="compositionally biased region" description="Polar residues" evidence="1">
    <location>
        <begin position="459"/>
        <end position="474"/>
    </location>
</feature>
<evidence type="ECO:0000256" key="1">
    <source>
        <dbReference type="SAM" id="MobiDB-lite"/>
    </source>
</evidence>
<feature type="compositionally biased region" description="Basic and acidic residues" evidence="1">
    <location>
        <begin position="649"/>
        <end position="662"/>
    </location>
</feature>
<evidence type="ECO:0000313" key="2">
    <source>
        <dbReference type="EMBL" id="CAJ0601743.1"/>
    </source>
</evidence>
<feature type="region of interest" description="Disordered" evidence="1">
    <location>
        <begin position="210"/>
        <end position="232"/>
    </location>
</feature>
<dbReference type="AlphaFoldDB" id="A0AA36M8N2"/>
<feature type="compositionally biased region" description="Polar residues" evidence="1">
    <location>
        <begin position="55"/>
        <end position="76"/>
    </location>
</feature>
<reference evidence="2" key="1">
    <citation type="submission" date="2023-07" db="EMBL/GenBank/DDBJ databases">
        <authorList>
            <consortium name="CYATHOMIX"/>
        </authorList>
    </citation>
    <scope>NUCLEOTIDE SEQUENCE</scope>
    <source>
        <strain evidence="2">N/A</strain>
    </source>
</reference>
<feature type="compositionally biased region" description="Basic and acidic residues" evidence="1">
    <location>
        <begin position="352"/>
        <end position="367"/>
    </location>
</feature>